<dbReference type="GO" id="GO:0005055">
    <property type="term" value="F:laminin receptor activity"/>
    <property type="evidence" value="ECO:0007669"/>
    <property type="project" value="TreeGrafter"/>
</dbReference>
<dbReference type="Proteomes" id="UP000580691">
    <property type="component" value="Unassembled WGS sequence"/>
</dbReference>
<feature type="transmembrane region" description="Helical" evidence="9">
    <location>
        <begin position="506"/>
        <end position="528"/>
    </location>
</feature>
<keyword evidence="4 9" id="KW-1133">Transmembrane helix</keyword>
<keyword evidence="8" id="KW-0393">Immunoglobulin domain</keyword>
<reference evidence="11 12" key="1">
    <citation type="submission" date="2019-09" db="EMBL/GenBank/DDBJ databases">
        <title>Bird 10,000 Genomes (B10K) Project - Family phase.</title>
        <authorList>
            <person name="Zhang G."/>
        </authorList>
    </citation>
    <scope>NUCLEOTIDE SEQUENCE [LARGE SCALE GENOMIC DNA]</scope>
    <source>
        <strain evidence="11">B10K-DU-002-08</strain>
        <tissue evidence="11">Muscle</tissue>
    </source>
</reference>
<dbReference type="EMBL" id="VXBN01002527">
    <property type="protein sequence ID" value="NWR00762.1"/>
    <property type="molecule type" value="Genomic_DNA"/>
</dbReference>
<keyword evidence="6" id="KW-1015">Disulfide bond</keyword>
<feature type="domain" description="Ig-like" evidence="10">
    <location>
        <begin position="325"/>
        <end position="405"/>
    </location>
</feature>
<dbReference type="Pfam" id="PF07686">
    <property type="entry name" value="V-set"/>
    <property type="match status" value="1"/>
</dbReference>
<dbReference type="PANTHER" id="PTHR11973">
    <property type="entry name" value="CELL SURFACE GLYCOPROTEIN MUC18-RELATED"/>
    <property type="match status" value="1"/>
</dbReference>
<dbReference type="InterPro" id="IPR007110">
    <property type="entry name" value="Ig-like_dom"/>
</dbReference>
<keyword evidence="3" id="KW-0677">Repeat</keyword>
<evidence type="ECO:0000256" key="8">
    <source>
        <dbReference type="ARBA" id="ARBA00023319"/>
    </source>
</evidence>
<dbReference type="InterPro" id="IPR036179">
    <property type="entry name" value="Ig-like_dom_sf"/>
</dbReference>
<keyword evidence="12" id="KW-1185">Reference proteome</keyword>
<keyword evidence="7" id="KW-0325">Glycoprotein</keyword>
<evidence type="ECO:0000259" key="10">
    <source>
        <dbReference type="PROSITE" id="PS50835"/>
    </source>
</evidence>
<dbReference type="Pfam" id="PF13895">
    <property type="entry name" value="Ig_2"/>
    <property type="match status" value="1"/>
</dbReference>
<evidence type="ECO:0000256" key="3">
    <source>
        <dbReference type="ARBA" id="ARBA00022737"/>
    </source>
</evidence>
<evidence type="ECO:0000313" key="12">
    <source>
        <dbReference type="Proteomes" id="UP000580691"/>
    </source>
</evidence>
<dbReference type="InterPro" id="IPR013783">
    <property type="entry name" value="Ig-like_fold"/>
</dbReference>
<dbReference type="SUPFAM" id="SSF48726">
    <property type="entry name" value="Immunoglobulin"/>
    <property type="match status" value="5"/>
</dbReference>
<dbReference type="InterPro" id="IPR013106">
    <property type="entry name" value="Ig_V-set"/>
</dbReference>
<dbReference type="InterPro" id="IPR013162">
    <property type="entry name" value="CD80_C2-set"/>
</dbReference>
<feature type="non-terminal residue" evidence="11">
    <location>
        <position position="583"/>
    </location>
</feature>
<dbReference type="SMART" id="SM00408">
    <property type="entry name" value="IGc2"/>
    <property type="match status" value="4"/>
</dbReference>
<evidence type="ECO:0000256" key="4">
    <source>
        <dbReference type="ARBA" id="ARBA00022989"/>
    </source>
</evidence>
<dbReference type="GO" id="GO:0005886">
    <property type="term" value="C:plasma membrane"/>
    <property type="evidence" value="ECO:0007669"/>
    <property type="project" value="TreeGrafter"/>
</dbReference>
<feature type="domain" description="Ig-like" evidence="10">
    <location>
        <begin position="228"/>
        <end position="318"/>
    </location>
</feature>
<feature type="non-terminal residue" evidence="11">
    <location>
        <position position="1"/>
    </location>
</feature>
<proteinExistence type="predicted"/>
<dbReference type="PROSITE" id="PS50835">
    <property type="entry name" value="IG_LIKE"/>
    <property type="match status" value="5"/>
</dbReference>
<dbReference type="InterPro" id="IPR003599">
    <property type="entry name" value="Ig_sub"/>
</dbReference>
<dbReference type="CDD" id="cd00098">
    <property type="entry name" value="IgC1"/>
    <property type="match status" value="1"/>
</dbReference>
<dbReference type="Pfam" id="PF13927">
    <property type="entry name" value="Ig_3"/>
    <property type="match status" value="1"/>
</dbReference>
<keyword evidence="2 9" id="KW-0812">Transmembrane</keyword>
<evidence type="ECO:0000256" key="5">
    <source>
        <dbReference type="ARBA" id="ARBA00023136"/>
    </source>
</evidence>
<evidence type="ECO:0000256" key="1">
    <source>
        <dbReference type="ARBA" id="ARBA00004479"/>
    </source>
</evidence>
<evidence type="ECO:0000256" key="2">
    <source>
        <dbReference type="ARBA" id="ARBA00022692"/>
    </source>
</evidence>
<dbReference type="SMART" id="SM00409">
    <property type="entry name" value="IG"/>
    <property type="match status" value="3"/>
</dbReference>
<feature type="domain" description="Ig-like" evidence="10">
    <location>
        <begin position="412"/>
        <end position="495"/>
    </location>
</feature>
<dbReference type="Gene3D" id="2.60.40.10">
    <property type="entry name" value="Immunoglobulins"/>
    <property type="match status" value="5"/>
</dbReference>
<dbReference type="OrthoDB" id="10010939at2759"/>
<keyword evidence="5 9" id="KW-0472">Membrane</keyword>
<dbReference type="PANTHER" id="PTHR11973:SF18">
    <property type="entry name" value="CELL SURFACE GLYCOPROTEIN MUC18"/>
    <property type="match status" value="1"/>
</dbReference>
<protein>
    <submittedName>
        <fullName evidence="11">MUC18 protein</fullName>
    </submittedName>
</protein>
<organism evidence="11 12">
    <name type="scientific">Sinosuthora webbiana</name>
    <dbReference type="NCBI Taxonomy" id="337173"/>
    <lineage>
        <taxon>Eukaryota</taxon>
        <taxon>Metazoa</taxon>
        <taxon>Chordata</taxon>
        <taxon>Craniata</taxon>
        <taxon>Vertebrata</taxon>
        <taxon>Euteleostomi</taxon>
        <taxon>Archelosauria</taxon>
        <taxon>Archosauria</taxon>
        <taxon>Dinosauria</taxon>
        <taxon>Saurischia</taxon>
        <taxon>Theropoda</taxon>
        <taxon>Coelurosauria</taxon>
        <taxon>Aves</taxon>
        <taxon>Neognathae</taxon>
        <taxon>Neoaves</taxon>
        <taxon>Telluraves</taxon>
        <taxon>Australaves</taxon>
        <taxon>Passeriformes</taxon>
        <taxon>Sylvioidea</taxon>
        <taxon>Sylviidae</taxon>
        <taxon>Sinosuthora</taxon>
    </lineage>
</organism>
<comment type="caution">
    <text evidence="11">The sequence shown here is derived from an EMBL/GenBank/DDBJ whole genome shotgun (WGS) entry which is preliminary data.</text>
</comment>
<feature type="domain" description="Ig-like" evidence="10">
    <location>
        <begin position="3"/>
        <end position="111"/>
    </location>
</feature>
<dbReference type="AlphaFoldDB" id="A0A7K4TRZ6"/>
<accession>A0A7K4TRZ6</accession>
<evidence type="ECO:0000256" key="6">
    <source>
        <dbReference type="ARBA" id="ARBA00023157"/>
    </source>
</evidence>
<evidence type="ECO:0000256" key="9">
    <source>
        <dbReference type="SAM" id="Phobius"/>
    </source>
</evidence>
<dbReference type="InterPro" id="IPR003598">
    <property type="entry name" value="Ig_sub2"/>
</dbReference>
<dbReference type="Pfam" id="PF08205">
    <property type="entry name" value="C2-set_2"/>
    <property type="match status" value="1"/>
</dbReference>
<gene>
    <name evidence="11" type="primary">Mcam</name>
    <name evidence="11" type="ORF">SINWEB_R02882</name>
</gene>
<feature type="domain" description="Ig-like" evidence="10">
    <location>
        <begin position="119"/>
        <end position="222"/>
    </location>
</feature>
<evidence type="ECO:0000256" key="7">
    <source>
        <dbReference type="ARBA" id="ARBA00023180"/>
    </source>
</evidence>
<sequence length="583" mass="63977">AASRLEISMPAVVEVEVGETARIECNFYIPENASYTYIDWFYVDRSNRQVRLYHVTASGVLEDDTEYKKRLSLGDDKALSISAVTVQDARTFVCQVGAGSHGVGENSTELSVYKVPKTPEIEPNSGGISVHSSESPEIARCLSKNSFPPPNITWHKNGEQLHAQENDVTIQSTLTRESSGLYTVSSTLYAPVTREDRHSSYHCTVHYWLRGQSRALPSRRVKVNIFYPAEHLKLQVVPSSGLVKEGDNVTLVCESDGNPQPVFSFFKKNLDDWQDLSSLAEPQSGVLNLHDVDKSNSGTYKCQSLDLDDMSQIEEAVDLVVNYIEGVNVKTDPSSTLREGQSVTLSCDAHSPVDLKYQWSDDKGTMLKEGNKLVLSNVTLEKSNTFSCRVMAPSVPGLEQSKKVSLAVQGAPRIVAISSPLYVRHDEVINLTCKAIASPRPTVQWSINGTTHEYVDNQHIASNLTVRVSHDLLQAGAMCRVFNSLGVSEKHIRLVDQKSTAESQGVIIVAIIVAILVVAVLGAVIYFLHKKGKIPCGRAGKQDITKPEARKDKIVVEVKSDKVSEEAGLLQGANGERRAAADQ</sequence>
<dbReference type="InterPro" id="IPR051116">
    <property type="entry name" value="Surface_Rcpt/Adhesion_Mol"/>
</dbReference>
<comment type="subcellular location">
    <subcellularLocation>
        <location evidence="1">Membrane</location>
        <topology evidence="1">Single-pass type I membrane protein</topology>
    </subcellularLocation>
</comment>
<name>A0A7K4TRZ6_9SYLV</name>
<evidence type="ECO:0000313" key="11">
    <source>
        <dbReference type="EMBL" id="NWR00762.1"/>
    </source>
</evidence>